<evidence type="ECO:0000256" key="6">
    <source>
        <dbReference type="ARBA" id="ARBA00023014"/>
    </source>
</evidence>
<keyword evidence="2" id="KW-0479">Metal-binding</keyword>
<keyword evidence="5" id="KW-0408">Iron</keyword>
<sequence>LLSSESAKISSRDVNKRCCPGPGERYETDARQSSRCRITTIMLKSVSRLFAQSSKRCVRLATRTLASKPDQRQAELMARSLPKRMPLPGVQHIVVVSSGKGGVGKTTTAVNLAVTLARHGKAVGLLDGDIFGPSVPRMMNVSEAPLVDEQNMMVPLLNFGVKCLSMGLLVDTGPVVWRGPLVMSAIQRLLKGAAWGPLDILIVDTPPGTGDVHLSLSQNVPIDGVVLVSSPQAAALDITKKGAQMYRTLQVPLIGLVENMSHVVCDKCSNRIEFADNLIDQYVQELSVEVLARVPIEKDVMRCSDAGTPVCLKFPDSLLAQAYDTIATKAFFFCRSSASAYLRLLYFWNSASASSSSTSDFDLSFFMPRSLKWSSGESIILPISKYLGCLRLSSRLKDCFGSSTERIFISVSSFCSSGSSSSSLSSGAVLCNFVSSAGTRPPNALMDDLGRRGMEPKAKLRLPLVSPAVSITKRSILLNSNGDPGVRARVPQSHNKTLFLCDQRLE</sequence>
<dbReference type="InterPro" id="IPR027417">
    <property type="entry name" value="P-loop_NTPase"/>
</dbReference>
<dbReference type="InterPro" id="IPR033756">
    <property type="entry name" value="YlxH/NBP35"/>
</dbReference>
<evidence type="ECO:0000313" key="8">
    <source>
        <dbReference type="EnsemblMetazoa" id="ACOM024354-PA.1"/>
    </source>
</evidence>
<name>A0A8W7P2S5_ANOCL</name>
<evidence type="ECO:0000256" key="2">
    <source>
        <dbReference type="ARBA" id="ARBA00022723"/>
    </source>
</evidence>
<dbReference type="InterPro" id="IPR019591">
    <property type="entry name" value="Mrp/NBP35_ATP-bd"/>
</dbReference>
<evidence type="ECO:0008006" key="9">
    <source>
        <dbReference type="Google" id="ProtNLM"/>
    </source>
</evidence>
<evidence type="ECO:0000256" key="3">
    <source>
        <dbReference type="ARBA" id="ARBA00022741"/>
    </source>
</evidence>
<dbReference type="VEuPathDB" id="VectorBase:ACON2_042594"/>
<keyword evidence="6" id="KW-0411">Iron-sulfur</keyword>
<comment type="similarity">
    <text evidence="7">Belongs to the Mrp/NBP35 ATP-binding proteins family.</text>
</comment>
<accession>A0A8W7P2S5</accession>
<protein>
    <recommendedName>
        <fullName evidence="9">Iron-sulfur protein NUBPL</fullName>
    </recommendedName>
</protein>
<reference evidence="8" key="1">
    <citation type="submission" date="2022-08" db="UniProtKB">
        <authorList>
            <consortium name="EnsemblMetazoa"/>
        </authorList>
    </citation>
    <scope>IDENTIFICATION</scope>
</reference>
<dbReference type="PANTHER" id="PTHR42961">
    <property type="entry name" value="IRON-SULFUR PROTEIN NUBPL"/>
    <property type="match status" value="1"/>
</dbReference>
<dbReference type="AlphaFoldDB" id="A0A8W7P2S5"/>
<keyword evidence="3" id="KW-0547">Nucleotide-binding</keyword>
<dbReference type="InterPro" id="IPR044304">
    <property type="entry name" value="NUBPL-like"/>
</dbReference>
<evidence type="ECO:0000256" key="7">
    <source>
        <dbReference type="ARBA" id="ARBA00024036"/>
    </source>
</evidence>
<dbReference type="HAMAP" id="MF_02040">
    <property type="entry name" value="Mrp_NBP35"/>
    <property type="match status" value="1"/>
</dbReference>
<dbReference type="Pfam" id="PF10609">
    <property type="entry name" value="ParA"/>
    <property type="match status" value="1"/>
</dbReference>
<dbReference type="CDD" id="cd02037">
    <property type="entry name" value="Mrp_NBP35"/>
    <property type="match status" value="1"/>
</dbReference>
<dbReference type="Proteomes" id="UP000075882">
    <property type="component" value="Unassembled WGS sequence"/>
</dbReference>
<dbReference type="GO" id="GO:0140663">
    <property type="term" value="F:ATP-dependent FeS chaperone activity"/>
    <property type="evidence" value="ECO:0007669"/>
    <property type="project" value="InterPro"/>
</dbReference>
<dbReference type="FunFam" id="3.40.50.300:FF:001278">
    <property type="entry name" value="Iron-sulfur cluster carrier protein"/>
    <property type="match status" value="1"/>
</dbReference>
<keyword evidence="1" id="KW-0004">4Fe-4S</keyword>
<dbReference type="GO" id="GO:0005739">
    <property type="term" value="C:mitochondrion"/>
    <property type="evidence" value="ECO:0007669"/>
    <property type="project" value="TreeGrafter"/>
</dbReference>
<evidence type="ECO:0000256" key="1">
    <source>
        <dbReference type="ARBA" id="ARBA00022485"/>
    </source>
</evidence>
<dbReference type="GO" id="GO:0016226">
    <property type="term" value="P:iron-sulfur cluster assembly"/>
    <property type="evidence" value="ECO:0007669"/>
    <property type="project" value="InterPro"/>
</dbReference>
<evidence type="ECO:0000256" key="4">
    <source>
        <dbReference type="ARBA" id="ARBA00022840"/>
    </source>
</evidence>
<dbReference type="GO" id="GO:0005524">
    <property type="term" value="F:ATP binding"/>
    <property type="evidence" value="ECO:0007669"/>
    <property type="project" value="UniProtKB-KW"/>
</dbReference>
<keyword evidence="4" id="KW-0067">ATP-binding</keyword>
<dbReference type="GO" id="GO:0051539">
    <property type="term" value="F:4 iron, 4 sulfur cluster binding"/>
    <property type="evidence" value="ECO:0007669"/>
    <property type="project" value="UniProtKB-KW"/>
</dbReference>
<organism evidence="8">
    <name type="scientific">Anopheles coluzzii</name>
    <name type="common">African malaria mosquito</name>
    <dbReference type="NCBI Taxonomy" id="1518534"/>
    <lineage>
        <taxon>Eukaryota</taxon>
        <taxon>Metazoa</taxon>
        <taxon>Ecdysozoa</taxon>
        <taxon>Arthropoda</taxon>
        <taxon>Hexapoda</taxon>
        <taxon>Insecta</taxon>
        <taxon>Pterygota</taxon>
        <taxon>Neoptera</taxon>
        <taxon>Endopterygota</taxon>
        <taxon>Diptera</taxon>
        <taxon>Nematocera</taxon>
        <taxon>Culicoidea</taxon>
        <taxon>Culicidae</taxon>
        <taxon>Anophelinae</taxon>
        <taxon>Anopheles</taxon>
    </lineage>
</organism>
<dbReference type="GO" id="GO:0032981">
    <property type="term" value="P:mitochondrial respiratory chain complex I assembly"/>
    <property type="evidence" value="ECO:0007669"/>
    <property type="project" value="TreeGrafter"/>
</dbReference>
<dbReference type="EnsemblMetazoa" id="ACOM024354-RA">
    <property type="protein sequence ID" value="ACOM024354-PA.1"/>
    <property type="gene ID" value="ACOM024354"/>
</dbReference>
<proteinExistence type="inferred from homology"/>
<dbReference type="PANTHER" id="PTHR42961:SF2">
    <property type="entry name" value="IRON-SULFUR PROTEIN NUBPL"/>
    <property type="match status" value="1"/>
</dbReference>
<dbReference type="SUPFAM" id="SSF52540">
    <property type="entry name" value="P-loop containing nucleoside triphosphate hydrolases"/>
    <property type="match status" value="1"/>
</dbReference>
<evidence type="ECO:0000256" key="5">
    <source>
        <dbReference type="ARBA" id="ARBA00023004"/>
    </source>
</evidence>
<dbReference type="Gene3D" id="3.40.50.300">
    <property type="entry name" value="P-loop containing nucleotide triphosphate hydrolases"/>
    <property type="match status" value="1"/>
</dbReference>
<dbReference type="GO" id="GO:0046872">
    <property type="term" value="F:metal ion binding"/>
    <property type="evidence" value="ECO:0007669"/>
    <property type="project" value="UniProtKB-KW"/>
</dbReference>